<organism evidence="2 3">
    <name type="scientific">Allopontixanthobacter sediminis</name>
    <dbReference type="NCBI Taxonomy" id="1689985"/>
    <lineage>
        <taxon>Bacteria</taxon>
        <taxon>Pseudomonadati</taxon>
        <taxon>Pseudomonadota</taxon>
        <taxon>Alphaproteobacteria</taxon>
        <taxon>Sphingomonadales</taxon>
        <taxon>Erythrobacteraceae</taxon>
        <taxon>Allopontixanthobacter</taxon>
    </lineage>
</organism>
<sequence>MTKTLALLLAATLMVTGFTASPSLAQSRNDQGEARKEMRAGNVLPLREIERRVVTPLQAQGHEYLGPAYDSTAMAYRLKFIKDGRVSFVDVDARTGRILQRSR</sequence>
<dbReference type="AlphaFoldDB" id="A0A845B0J0"/>
<dbReference type="OrthoDB" id="7428944at2"/>
<feature type="chain" id="PRO_5032378537" description="Peptidase propeptide and YPEB domain-containing protein" evidence="1">
    <location>
        <begin position="26"/>
        <end position="103"/>
    </location>
</feature>
<evidence type="ECO:0008006" key="4">
    <source>
        <dbReference type="Google" id="ProtNLM"/>
    </source>
</evidence>
<evidence type="ECO:0000313" key="3">
    <source>
        <dbReference type="Proteomes" id="UP000431922"/>
    </source>
</evidence>
<feature type="signal peptide" evidence="1">
    <location>
        <begin position="1"/>
        <end position="25"/>
    </location>
</feature>
<name>A0A845B0J0_9SPHN</name>
<accession>A0A845B0J0</accession>
<keyword evidence="3" id="KW-1185">Reference proteome</keyword>
<protein>
    <recommendedName>
        <fullName evidence="4">Peptidase propeptide and YPEB domain-containing protein</fullName>
    </recommendedName>
</protein>
<dbReference type="RefSeq" id="WP_160755513.1">
    <property type="nucleotide sequence ID" value="NZ_WTYL01000001.1"/>
</dbReference>
<dbReference type="Proteomes" id="UP000431922">
    <property type="component" value="Unassembled WGS sequence"/>
</dbReference>
<evidence type="ECO:0000313" key="2">
    <source>
        <dbReference type="EMBL" id="MXP43970.1"/>
    </source>
</evidence>
<comment type="caution">
    <text evidence="2">The sequence shown here is derived from an EMBL/GenBank/DDBJ whole genome shotgun (WGS) entry which is preliminary data.</text>
</comment>
<reference evidence="2 3" key="1">
    <citation type="submission" date="2019-12" db="EMBL/GenBank/DDBJ databases">
        <title>Genomic-based taxomic classification of the family Erythrobacteraceae.</title>
        <authorList>
            <person name="Xu L."/>
        </authorList>
    </citation>
    <scope>NUCLEOTIDE SEQUENCE [LARGE SCALE GENOMIC DNA]</scope>
    <source>
        <strain evidence="2 3">KCTC 42453</strain>
    </source>
</reference>
<dbReference type="EMBL" id="WTYL01000001">
    <property type="protein sequence ID" value="MXP43970.1"/>
    <property type="molecule type" value="Genomic_DNA"/>
</dbReference>
<evidence type="ECO:0000256" key="1">
    <source>
        <dbReference type="SAM" id="SignalP"/>
    </source>
</evidence>
<proteinExistence type="predicted"/>
<keyword evidence="1" id="KW-0732">Signal</keyword>
<gene>
    <name evidence="2" type="ORF">GRI65_05820</name>
</gene>